<feature type="compositionally biased region" description="Basic residues" evidence="1">
    <location>
        <begin position="59"/>
        <end position="68"/>
    </location>
</feature>
<accession>A0A2G9RGM0</accession>
<protein>
    <submittedName>
        <fullName evidence="2">Uncharacterized protein</fullName>
    </submittedName>
</protein>
<proteinExistence type="predicted"/>
<feature type="region of interest" description="Disordered" evidence="1">
    <location>
        <begin position="59"/>
        <end position="91"/>
    </location>
</feature>
<gene>
    <name evidence="2" type="ORF">AB205_0005240</name>
</gene>
<keyword evidence="3" id="KW-1185">Reference proteome</keyword>
<evidence type="ECO:0000313" key="3">
    <source>
        <dbReference type="Proteomes" id="UP000228934"/>
    </source>
</evidence>
<reference evidence="3" key="1">
    <citation type="journal article" date="2017" name="Nat. Commun.">
        <title>The North American bullfrog draft genome provides insight into hormonal regulation of long noncoding RNA.</title>
        <authorList>
            <person name="Hammond S.A."/>
            <person name="Warren R.L."/>
            <person name="Vandervalk B.P."/>
            <person name="Kucuk E."/>
            <person name="Khan H."/>
            <person name="Gibb E.A."/>
            <person name="Pandoh P."/>
            <person name="Kirk H."/>
            <person name="Zhao Y."/>
            <person name="Jones M."/>
            <person name="Mungall A.J."/>
            <person name="Coope R."/>
            <person name="Pleasance S."/>
            <person name="Moore R.A."/>
            <person name="Holt R.A."/>
            <person name="Round J.M."/>
            <person name="Ohora S."/>
            <person name="Walle B.V."/>
            <person name="Veldhoen N."/>
            <person name="Helbing C.C."/>
            <person name="Birol I."/>
        </authorList>
    </citation>
    <scope>NUCLEOTIDE SEQUENCE [LARGE SCALE GENOMIC DNA]</scope>
</reference>
<sequence length="91" mass="10529">MFCLVCVFSGETRRRPEALHMWSMKTSLMPKMPVIICLVLTSATDTWLSCTIMQIGHSRRWTQRKKKSSSNFSKRNMESTPTHPNNPTAFH</sequence>
<dbReference type="EMBL" id="KV950074">
    <property type="protein sequence ID" value="PIO26363.1"/>
    <property type="molecule type" value="Genomic_DNA"/>
</dbReference>
<dbReference type="Proteomes" id="UP000228934">
    <property type="component" value="Unassembled WGS sequence"/>
</dbReference>
<organism evidence="2 3">
    <name type="scientific">Aquarana catesbeiana</name>
    <name type="common">American bullfrog</name>
    <name type="synonym">Rana catesbeiana</name>
    <dbReference type="NCBI Taxonomy" id="8400"/>
    <lineage>
        <taxon>Eukaryota</taxon>
        <taxon>Metazoa</taxon>
        <taxon>Chordata</taxon>
        <taxon>Craniata</taxon>
        <taxon>Vertebrata</taxon>
        <taxon>Euteleostomi</taxon>
        <taxon>Amphibia</taxon>
        <taxon>Batrachia</taxon>
        <taxon>Anura</taxon>
        <taxon>Neobatrachia</taxon>
        <taxon>Ranoidea</taxon>
        <taxon>Ranidae</taxon>
        <taxon>Aquarana</taxon>
    </lineage>
</organism>
<name>A0A2G9RGM0_AQUCT</name>
<evidence type="ECO:0000313" key="2">
    <source>
        <dbReference type="EMBL" id="PIO26363.1"/>
    </source>
</evidence>
<dbReference type="AlphaFoldDB" id="A0A2G9RGM0"/>
<feature type="compositionally biased region" description="Polar residues" evidence="1">
    <location>
        <begin position="78"/>
        <end position="91"/>
    </location>
</feature>
<evidence type="ECO:0000256" key="1">
    <source>
        <dbReference type="SAM" id="MobiDB-lite"/>
    </source>
</evidence>